<dbReference type="SUPFAM" id="SSF51998">
    <property type="entry name" value="PFL-like glycyl radical enzymes"/>
    <property type="match status" value="1"/>
</dbReference>
<dbReference type="SUPFAM" id="SSF48168">
    <property type="entry name" value="R1 subunit of ribonucleotide reductase, N-terminal domain"/>
    <property type="match status" value="1"/>
</dbReference>
<dbReference type="GO" id="GO:0005971">
    <property type="term" value="C:ribonucleoside-diphosphate reductase complex"/>
    <property type="evidence" value="ECO:0007669"/>
    <property type="project" value="TreeGrafter"/>
</dbReference>
<keyword evidence="4 6" id="KW-0215">Deoxyribonucleotide synthesis</keyword>
<dbReference type="OrthoDB" id="3026921at2759"/>
<dbReference type="Proteomes" id="UP000284706">
    <property type="component" value="Unassembled WGS sequence"/>
</dbReference>
<gene>
    <name evidence="9" type="ORF">CVT26_007994</name>
</gene>
<reference evidence="9 10" key="1">
    <citation type="journal article" date="2018" name="Evol. Lett.">
        <title>Horizontal gene cluster transfer increased hallucinogenic mushroom diversity.</title>
        <authorList>
            <person name="Reynolds H.T."/>
            <person name="Vijayakumar V."/>
            <person name="Gluck-Thaler E."/>
            <person name="Korotkin H.B."/>
            <person name="Matheny P.B."/>
            <person name="Slot J.C."/>
        </authorList>
    </citation>
    <scope>NUCLEOTIDE SEQUENCE [LARGE SCALE GENOMIC DNA]</scope>
    <source>
        <strain evidence="9 10">SRW20</strain>
    </source>
</reference>
<evidence type="ECO:0000313" key="10">
    <source>
        <dbReference type="Proteomes" id="UP000284706"/>
    </source>
</evidence>
<proteinExistence type="inferred from homology"/>
<feature type="domain" description="Ribonucleotide reductase large subunit N-terminal" evidence="7">
    <location>
        <begin position="136"/>
        <end position="207"/>
    </location>
</feature>
<dbReference type="InterPro" id="IPR039718">
    <property type="entry name" value="Rrm1"/>
</dbReference>
<evidence type="ECO:0000256" key="5">
    <source>
        <dbReference type="ARBA" id="ARBA00024942"/>
    </source>
</evidence>
<protein>
    <recommendedName>
        <fullName evidence="2 6">Ribonucleoside-diphosphate reductase</fullName>
        <ecNumber evidence="2 6">1.17.4.1</ecNumber>
    </recommendedName>
</protein>
<keyword evidence="10" id="KW-1185">Reference proteome</keyword>
<accession>A0A409WEJ4</accession>
<dbReference type="InterPro" id="IPR008926">
    <property type="entry name" value="RNR_R1-su_N"/>
</dbReference>
<organism evidence="9 10">
    <name type="scientific">Gymnopilus dilepis</name>
    <dbReference type="NCBI Taxonomy" id="231916"/>
    <lineage>
        <taxon>Eukaryota</taxon>
        <taxon>Fungi</taxon>
        <taxon>Dikarya</taxon>
        <taxon>Basidiomycota</taxon>
        <taxon>Agaricomycotina</taxon>
        <taxon>Agaricomycetes</taxon>
        <taxon>Agaricomycetidae</taxon>
        <taxon>Agaricales</taxon>
        <taxon>Agaricineae</taxon>
        <taxon>Hymenogastraceae</taxon>
        <taxon>Gymnopilus</taxon>
    </lineage>
</organism>
<dbReference type="Pfam" id="PF02867">
    <property type="entry name" value="Ribonuc_red_lgC"/>
    <property type="match status" value="1"/>
</dbReference>
<evidence type="ECO:0000256" key="4">
    <source>
        <dbReference type="ARBA" id="ARBA00023116"/>
    </source>
</evidence>
<dbReference type="InterPro" id="IPR013346">
    <property type="entry name" value="NrdE_NrdA_C"/>
</dbReference>
<dbReference type="AlphaFoldDB" id="A0A409WEJ4"/>
<evidence type="ECO:0000259" key="7">
    <source>
        <dbReference type="Pfam" id="PF00317"/>
    </source>
</evidence>
<dbReference type="Pfam" id="PF00317">
    <property type="entry name" value="Ribonuc_red_lgN"/>
    <property type="match status" value="1"/>
</dbReference>
<evidence type="ECO:0000256" key="1">
    <source>
        <dbReference type="ARBA" id="ARBA00010406"/>
    </source>
</evidence>
<dbReference type="Gene3D" id="3.20.70.20">
    <property type="match status" value="1"/>
</dbReference>
<dbReference type="STRING" id="231916.A0A409WEJ4"/>
<dbReference type="GO" id="GO:0004748">
    <property type="term" value="F:ribonucleoside-diphosphate reductase activity, thioredoxin disulfide as acceptor"/>
    <property type="evidence" value="ECO:0007669"/>
    <property type="project" value="UniProtKB-EC"/>
</dbReference>
<name>A0A409WEJ4_9AGAR</name>
<dbReference type="PANTHER" id="PTHR11573:SF6">
    <property type="entry name" value="RIBONUCLEOSIDE-DIPHOSPHATE REDUCTASE LARGE SUBUNIT"/>
    <property type="match status" value="1"/>
</dbReference>
<dbReference type="NCBIfam" id="TIGR02506">
    <property type="entry name" value="NrdE_NrdA"/>
    <property type="match status" value="1"/>
</dbReference>
<dbReference type="InParanoid" id="A0A409WEJ4"/>
<dbReference type="InterPro" id="IPR013509">
    <property type="entry name" value="RNR_lsu_N"/>
</dbReference>
<dbReference type="EC" id="1.17.4.1" evidence="2 6"/>
<keyword evidence="3 6" id="KW-0560">Oxidoreductase</keyword>
<dbReference type="GO" id="GO:0009263">
    <property type="term" value="P:deoxyribonucleotide biosynthetic process"/>
    <property type="evidence" value="ECO:0007669"/>
    <property type="project" value="UniProtKB-KW"/>
</dbReference>
<evidence type="ECO:0000256" key="2">
    <source>
        <dbReference type="ARBA" id="ARBA00012274"/>
    </source>
</evidence>
<comment type="function">
    <text evidence="5 6">Provides the precursors necessary for DNA synthesis. Catalyzes the biosynthesis of deoxyribonucleotides from the corresponding ribonucleotides.</text>
</comment>
<evidence type="ECO:0000313" key="9">
    <source>
        <dbReference type="EMBL" id="PPQ76927.1"/>
    </source>
</evidence>
<comment type="similarity">
    <text evidence="1 6">Belongs to the ribonucleoside diphosphate reductase large chain family.</text>
</comment>
<dbReference type="PRINTS" id="PR01183">
    <property type="entry name" value="RIBORDTASEM1"/>
</dbReference>
<dbReference type="GO" id="GO:0005524">
    <property type="term" value="F:ATP binding"/>
    <property type="evidence" value="ECO:0007669"/>
    <property type="project" value="InterPro"/>
</dbReference>
<dbReference type="InterPro" id="IPR000788">
    <property type="entry name" value="RNR_lg_C"/>
</dbReference>
<dbReference type="EMBL" id="NHYE01005103">
    <property type="protein sequence ID" value="PPQ76927.1"/>
    <property type="molecule type" value="Genomic_DNA"/>
</dbReference>
<comment type="caution">
    <text evidence="9">The sequence shown here is derived from an EMBL/GenBank/DDBJ whole genome shotgun (WGS) entry which is preliminary data.</text>
</comment>
<dbReference type="PANTHER" id="PTHR11573">
    <property type="entry name" value="RIBONUCLEOSIDE-DIPHOSPHATE REDUCTASE LARGE CHAIN"/>
    <property type="match status" value="1"/>
</dbReference>
<dbReference type="UniPathway" id="UPA00326"/>
<evidence type="ECO:0000256" key="3">
    <source>
        <dbReference type="ARBA" id="ARBA00023002"/>
    </source>
</evidence>
<evidence type="ECO:0000259" key="8">
    <source>
        <dbReference type="Pfam" id="PF02867"/>
    </source>
</evidence>
<evidence type="ECO:0000256" key="6">
    <source>
        <dbReference type="RuleBase" id="RU003410"/>
    </source>
</evidence>
<feature type="domain" description="Ribonucleotide reductase large subunit C-terminal" evidence="8">
    <location>
        <begin position="226"/>
        <end position="730"/>
    </location>
</feature>
<sequence length="753" mass="84070">MDSDNTDTTFHITVDFVWLMGIHLKVVKHNEQPWIDVPRIIDSVIRAAHPVVTTDELDRSLGFNCARLSYLHPAYDVVGGRIEMGRLHKETPATFGECVRELTNAPIPTLTSRYLHSVHLFLPSLEAIIVEERDFNFTYDAVIALEDNYLLRSGERVLERPQYMFMRLSVVSSADSLGAISQTYEQLSQKLYFYGSTAMIYAGTTLGQMVPSFSLRFDTDDDAGRLDTLTQCAMINYGGGSVGLGIFDYPPNGSEQASADTGGLRLLLRLLHDMSRRIGGSASQGRGRITAYIQPWHPELHVFLNECKRMTRESFVQTRGLFYGICVPDIFMRRVDEHGAWSFFNPADVPDLMNAHGSAFDDLYCMYENQNLAINTLPAVDVWNAILLAEMEALGPAIVFRDAMNRKSNLSHEGCINFAGQAADSVLPSSIGETATCNTASIVLPAFVLENKTFDYESLHDVVKTVTCSLNRMMALNSFPSLASAISYVRHCALGIGVTGFAEALINMRIGFESAEAMETGRSIMETIYHAALQASCDLVGIYGSHPSFPGSALSLGKFQFDLWDVPASSKRYDWEALRVRIQEVGIANGQLVMISDTTGCARLSGYTEACEPLLSNLMSKRSGSYNYLALNPLLVRDIQRLGLWTEELRLKLMLSRGSVRFLYELPSDLRKLYKSAWEVDVELLLRHVVSRGPFVCQSQSVILYKERPCKYWLNNALFLGWKGGLKTGLFLVRSVKRSTQRPSDDAVAIEYE</sequence>
<comment type="catalytic activity">
    <reaction evidence="6">
        <text>a 2'-deoxyribonucleoside 5'-diphosphate + [thioredoxin]-disulfide + H2O = a ribonucleoside 5'-diphosphate + [thioredoxin]-dithiol</text>
        <dbReference type="Rhea" id="RHEA:23252"/>
        <dbReference type="Rhea" id="RHEA-COMP:10698"/>
        <dbReference type="Rhea" id="RHEA-COMP:10700"/>
        <dbReference type="ChEBI" id="CHEBI:15377"/>
        <dbReference type="ChEBI" id="CHEBI:29950"/>
        <dbReference type="ChEBI" id="CHEBI:50058"/>
        <dbReference type="ChEBI" id="CHEBI:57930"/>
        <dbReference type="ChEBI" id="CHEBI:73316"/>
        <dbReference type="EC" id="1.17.4.1"/>
    </reaction>
</comment>